<feature type="domain" description="Sulfatase N-terminal" evidence="9">
    <location>
        <begin position="24"/>
        <end position="408"/>
    </location>
</feature>
<gene>
    <name evidence="10" type="primary">betC_16</name>
    <name evidence="10" type="ORF">Pan44_52010</name>
</gene>
<dbReference type="InterPro" id="IPR035874">
    <property type="entry name" value="IDS"/>
</dbReference>
<feature type="chain" id="PRO_5022100599" evidence="8">
    <location>
        <begin position="19"/>
        <end position="509"/>
    </location>
</feature>
<evidence type="ECO:0000256" key="5">
    <source>
        <dbReference type="ARBA" id="ARBA00022801"/>
    </source>
</evidence>
<dbReference type="SUPFAM" id="SSF53649">
    <property type="entry name" value="Alkaline phosphatase-like"/>
    <property type="match status" value="1"/>
</dbReference>
<dbReference type="Pfam" id="PF00884">
    <property type="entry name" value="Sulfatase"/>
    <property type="match status" value="1"/>
</dbReference>
<evidence type="ECO:0000256" key="1">
    <source>
        <dbReference type="ARBA" id="ARBA00001913"/>
    </source>
</evidence>
<dbReference type="GO" id="GO:0005737">
    <property type="term" value="C:cytoplasm"/>
    <property type="evidence" value="ECO:0007669"/>
    <property type="project" value="TreeGrafter"/>
</dbReference>
<name>A0A517SLY4_9PLAN</name>
<evidence type="ECO:0000313" key="11">
    <source>
        <dbReference type="Proteomes" id="UP000315700"/>
    </source>
</evidence>
<evidence type="ECO:0000256" key="4">
    <source>
        <dbReference type="ARBA" id="ARBA00022729"/>
    </source>
</evidence>
<keyword evidence="6" id="KW-0106">Calcium</keyword>
<dbReference type="PROSITE" id="PS00523">
    <property type="entry name" value="SULFATASE_1"/>
    <property type="match status" value="1"/>
</dbReference>
<evidence type="ECO:0000256" key="3">
    <source>
        <dbReference type="ARBA" id="ARBA00022723"/>
    </source>
</evidence>
<evidence type="ECO:0000259" key="9">
    <source>
        <dbReference type="Pfam" id="PF00884"/>
    </source>
</evidence>
<dbReference type="GO" id="GO:0046872">
    <property type="term" value="F:metal ion binding"/>
    <property type="evidence" value="ECO:0007669"/>
    <property type="project" value="UniProtKB-KW"/>
</dbReference>
<proteinExistence type="inferred from homology"/>
<dbReference type="OrthoDB" id="9782218at2"/>
<evidence type="ECO:0000256" key="8">
    <source>
        <dbReference type="SAM" id="SignalP"/>
    </source>
</evidence>
<dbReference type="InterPro" id="IPR017850">
    <property type="entry name" value="Alkaline_phosphatase_core_sf"/>
</dbReference>
<dbReference type="PANTHER" id="PTHR45953">
    <property type="entry name" value="IDURONATE 2-SULFATASE"/>
    <property type="match status" value="1"/>
</dbReference>
<dbReference type="EMBL" id="CP036271">
    <property type="protein sequence ID" value="QDT57134.1"/>
    <property type="molecule type" value="Genomic_DNA"/>
</dbReference>
<dbReference type="FunCoup" id="A0A517SLY4">
    <property type="interactions" value="196"/>
</dbReference>
<dbReference type="GO" id="GO:0004423">
    <property type="term" value="F:iduronate-2-sulfatase activity"/>
    <property type="evidence" value="ECO:0007669"/>
    <property type="project" value="InterPro"/>
</dbReference>
<dbReference type="PANTHER" id="PTHR45953:SF1">
    <property type="entry name" value="IDURONATE 2-SULFATASE"/>
    <property type="match status" value="1"/>
</dbReference>
<comment type="similarity">
    <text evidence="2">Belongs to the sulfatase family.</text>
</comment>
<keyword evidence="5 10" id="KW-0378">Hydrolase</keyword>
<accession>A0A517SLY4</accession>
<evidence type="ECO:0000256" key="2">
    <source>
        <dbReference type="ARBA" id="ARBA00008779"/>
    </source>
</evidence>
<feature type="compositionally biased region" description="Low complexity" evidence="7">
    <location>
        <begin position="166"/>
        <end position="182"/>
    </location>
</feature>
<dbReference type="GO" id="GO:0047753">
    <property type="term" value="F:choline-sulfatase activity"/>
    <property type="evidence" value="ECO:0007669"/>
    <property type="project" value="UniProtKB-EC"/>
</dbReference>
<organism evidence="10 11">
    <name type="scientific">Caulifigura coniformis</name>
    <dbReference type="NCBI Taxonomy" id="2527983"/>
    <lineage>
        <taxon>Bacteria</taxon>
        <taxon>Pseudomonadati</taxon>
        <taxon>Planctomycetota</taxon>
        <taxon>Planctomycetia</taxon>
        <taxon>Planctomycetales</taxon>
        <taxon>Planctomycetaceae</taxon>
        <taxon>Caulifigura</taxon>
    </lineage>
</organism>
<sequence length="509" mass="56594" precursor="true">MRSALVLLVLFSAASLEAAEKKLNVLFIAVDDLRPELGCYGTPIIKSPHIDALAAKGMVFERAYCQQAVCSPTRSSLLTGRRPDTTKVYDLVTHFRRALPDVVTLPQAFKDAGWHTQSFGKIYHGGYDDPASWTDAAWFPGKSNRKTALLDQDAEFGDLQFVTALQNQQGQRRRNAQNQQNQEKIERDPKTGLILKGNRNNRGPKGVAFEASEKGDSELADGMIADAAIARMREIKDRPFFLAVGFMKPHLPFIAPKKYFDLYDPATIPMAKSKSLPTGAPEYAGNNSGELRGYTNIPDGNEPITDELSRELKHAYYAATSYMDAQLGRVVAELDALGLRENTVIILWGDHGWKLGDHGLWCKHCNWEPDTRCALVMSMPGQTTAGQKTSALVEYVDVFPTLCDVCGIDLPEGLEGTSFAPLLKDPKQAWKSAAFSQYPRAKKMGYSMRTARYRYTEWQEDGNAVGRELYDYEADPNETASIADRPENAKLVEELSAQLKAGWKQAKPR</sequence>
<evidence type="ECO:0000313" key="10">
    <source>
        <dbReference type="EMBL" id="QDT57134.1"/>
    </source>
</evidence>
<dbReference type="Gene3D" id="3.40.720.10">
    <property type="entry name" value="Alkaline Phosphatase, subunit A"/>
    <property type="match status" value="1"/>
</dbReference>
<dbReference type="InterPro" id="IPR000917">
    <property type="entry name" value="Sulfatase_N"/>
</dbReference>
<dbReference type="CDD" id="cd16030">
    <property type="entry name" value="iduronate-2-sulfatase"/>
    <property type="match status" value="1"/>
</dbReference>
<evidence type="ECO:0000256" key="6">
    <source>
        <dbReference type="ARBA" id="ARBA00022837"/>
    </source>
</evidence>
<dbReference type="RefSeq" id="WP_145034516.1">
    <property type="nucleotide sequence ID" value="NZ_CP036271.1"/>
</dbReference>
<keyword evidence="4 8" id="KW-0732">Signal</keyword>
<evidence type="ECO:0000256" key="7">
    <source>
        <dbReference type="SAM" id="MobiDB-lite"/>
    </source>
</evidence>
<dbReference type="AlphaFoldDB" id="A0A517SLY4"/>
<dbReference type="InterPro" id="IPR024607">
    <property type="entry name" value="Sulfatase_CS"/>
</dbReference>
<protein>
    <submittedName>
        <fullName evidence="10">Choline-sulfatase</fullName>
        <ecNumber evidence="10">3.1.6.6</ecNumber>
    </submittedName>
</protein>
<comment type="cofactor">
    <cofactor evidence="1">
        <name>Ca(2+)</name>
        <dbReference type="ChEBI" id="CHEBI:29108"/>
    </cofactor>
</comment>
<keyword evidence="11" id="KW-1185">Reference proteome</keyword>
<keyword evidence="3" id="KW-0479">Metal-binding</keyword>
<reference evidence="10 11" key="1">
    <citation type="submission" date="2019-02" db="EMBL/GenBank/DDBJ databases">
        <title>Deep-cultivation of Planctomycetes and their phenomic and genomic characterization uncovers novel biology.</title>
        <authorList>
            <person name="Wiegand S."/>
            <person name="Jogler M."/>
            <person name="Boedeker C."/>
            <person name="Pinto D."/>
            <person name="Vollmers J."/>
            <person name="Rivas-Marin E."/>
            <person name="Kohn T."/>
            <person name="Peeters S.H."/>
            <person name="Heuer A."/>
            <person name="Rast P."/>
            <person name="Oberbeckmann S."/>
            <person name="Bunk B."/>
            <person name="Jeske O."/>
            <person name="Meyerdierks A."/>
            <person name="Storesund J.E."/>
            <person name="Kallscheuer N."/>
            <person name="Luecker S."/>
            <person name="Lage O.M."/>
            <person name="Pohl T."/>
            <person name="Merkel B.J."/>
            <person name="Hornburger P."/>
            <person name="Mueller R.-W."/>
            <person name="Bruemmer F."/>
            <person name="Labrenz M."/>
            <person name="Spormann A.M."/>
            <person name="Op den Camp H."/>
            <person name="Overmann J."/>
            <person name="Amann R."/>
            <person name="Jetten M.S.M."/>
            <person name="Mascher T."/>
            <person name="Medema M.H."/>
            <person name="Devos D.P."/>
            <person name="Kaster A.-K."/>
            <person name="Ovreas L."/>
            <person name="Rohde M."/>
            <person name="Galperin M.Y."/>
            <person name="Jogler C."/>
        </authorList>
    </citation>
    <scope>NUCLEOTIDE SEQUENCE [LARGE SCALE GENOMIC DNA]</scope>
    <source>
        <strain evidence="10 11">Pan44</strain>
    </source>
</reference>
<dbReference type="KEGG" id="ccos:Pan44_52010"/>
<dbReference type="Proteomes" id="UP000315700">
    <property type="component" value="Chromosome"/>
</dbReference>
<dbReference type="EC" id="3.1.6.6" evidence="10"/>
<dbReference type="InParanoid" id="A0A517SLY4"/>
<feature type="signal peptide" evidence="8">
    <location>
        <begin position="1"/>
        <end position="18"/>
    </location>
</feature>
<feature type="region of interest" description="Disordered" evidence="7">
    <location>
        <begin position="166"/>
        <end position="208"/>
    </location>
</feature>